<reference evidence="2 3" key="1">
    <citation type="submission" date="2022-04" db="EMBL/GenBank/DDBJ databases">
        <title>Positive selection, recombination, and allopatry shape intraspecific diversity of widespread and dominant cyanobacteria.</title>
        <authorList>
            <person name="Wei J."/>
            <person name="Shu W."/>
            <person name="Hu C."/>
        </authorList>
    </citation>
    <scope>NUCLEOTIDE SEQUENCE [LARGE SCALE GENOMIC DNA]</scope>
    <source>
        <strain evidence="2 3">AS-A4</strain>
    </source>
</reference>
<dbReference type="Proteomes" id="UP001476950">
    <property type="component" value="Unassembled WGS sequence"/>
</dbReference>
<dbReference type="SUPFAM" id="SSF53756">
    <property type="entry name" value="UDP-Glycosyltransferase/glycogen phosphorylase"/>
    <property type="match status" value="1"/>
</dbReference>
<dbReference type="RefSeq" id="WP_190450484.1">
    <property type="nucleotide sequence ID" value="NZ_JAMPLM010000002.1"/>
</dbReference>
<sequence length="330" mass="37388">MRPLRILTWHVHGSYLYYLTQSRHHFYLPVKPGHPEGYGGRLGGLPWSDNVHDVPAEAVREQEFDCVLFQSRKNYQDDQYEILSAAQRQLPRLYLEHDPPQEHPTNTCHPVDDANILLVHVTPFNALMWDSRRTPTCVIEHGVMVPDVHYTGELDRGLVVVNGLRSRGRRLGADIFERVQQQVPLDLVGMGTNNGGLGEIPHLQLPAFQARYRFFFNPIRYTSLGLAVCEAMMVGMPIVGLATTEMATVIENGVSGYVDTDIDRLVAVMQQLLHDPAEAHRLGEGARRCAEERFNIQRFTRDWDAAFALATGMEERQRDSTPPTLVRGRA</sequence>
<evidence type="ECO:0000313" key="2">
    <source>
        <dbReference type="EMBL" id="MEP1057538.1"/>
    </source>
</evidence>
<feature type="domain" description="Glycosyl transferase family 1" evidence="1">
    <location>
        <begin position="197"/>
        <end position="288"/>
    </location>
</feature>
<dbReference type="InterPro" id="IPR001296">
    <property type="entry name" value="Glyco_trans_1"/>
</dbReference>
<evidence type="ECO:0000259" key="1">
    <source>
        <dbReference type="Pfam" id="PF00534"/>
    </source>
</evidence>
<gene>
    <name evidence="2" type="ORF">NDI38_03750</name>
</gene>
<dbReference type="PANTHER" id="PTHR12526">
    <property type="entry name" value="GLYCOSYLTRANSFERASE"/>
    <property type="match status" value="1"/>
</dbReference>
<proteinExistence type="predicted"/>
<protein>
    <submittedName>
        <fullName evidence="2">Glycosyltransferase</fullName>
    </submittedName>
</protein>
<comment type="caution">
    <text evidence="2">The sequence shown here is derived from an EMBL/GenBank/DDBJ whole genome shotgun (WGS) entry which is preliminary data.</text>
</comment>
<organism evidence="2 3">
    <name type="scientific">Stenomitos frigidus AS-A4</name>
    <dbReference type="NCBI Taxonomy" id="2933935"/>
    <lineage>
        <taxon>Bacteria</taxon>
        <taxon>Bacillati</taxon>
        <taxon>Cyanobacteriota</taxon>
        <taxon>Cyanophyceae</taxon>
        <taxon>Leptolyngbyales</taxon>
        <taxon>Leptolyngbyaceae</taxon>
        <taxon>Stenomitos</taxon>
    </lineage>
</organism>
<dbReference type="Gene3D" id="3.40.50.2000">
    <property type="entry name" value="Glycogen Phosphorylase B"/>
    <property type="match status" value="1"/>
</dbReference>
<dbReference type="EMBL" id="JAMPLM010000002">
    <property type="protein sequence ID" value="MEP1057538.1"/>
    <property type="molecule type" value="Genomic_DNA"/>
</dbReference>
<dbReference type="Pfam" id="PF00534">
    <property type="entry name" value="Glycos_transf_1"/>
    <property type="match status" value="1"/>
</dbReference>
<keyword evidence="3" id="KW-1185">Reference proteome</keyword>
<accession>A0ABV0KET7</accession>
<evidence type="ECO:0000313" key="3">
    <source>
        <dbReference type="Proteomes" id="UP001476950"/>
    </source>
</evidence>
<name>A0ABV0KET7_9CYAN</name>
<dbReference type="PANTHER" id="PTHR12526:SF627">
    <property type="entry name" value="D-RHAMNOSYLTRANSFERASE WBPZ"/>
    <property type="match status" value="1"/>
</dbReference>